<dbReference type="InterPro" id="IPR029058">
    <property type="entry name" value="AB_hydrolase_fold"/>
</dbReference>
<evidence type="ECO:0000256" key="11">
    <source>
        <dbReference type="SAM" id="SignalP"/>
    </source>
</evidence>
<keyword evidence="3 11" id="KW-0732">Signal</keyword>
<dbReference type="Proteomes" id="UP001213623">
    <property type="component" value="Chromosome 2"/>
</dbReference>
<evidence type="ECO:0000313" key="14">
    <source>
        <dbReference type="Proteomes" id="UP001213623"/>
    </source>
</evidence>
<dbReference type="EMBL" id="CP119893">
    <property type="protein sequence ID" value="WFD26164.1"/>
    <property type="molecule type" value="Genomic_DNA"/>
</dbReference>
<evidence type="ECO:0000256" key="9">
    <source>
        <dbReference type="ARBA" id="ARBA00047591"/>
    </source>
</evidence>
<keyword evidence="4" id="KW-0378">Hydrolase</keyword>
<evidence type="ECO:0000256" key="5">
    <source>
        <dbReference type="ARBA" id="ARBA00022963"/>
    </source>
</evidence>
<evidence type="ECO:0000256" key="8">
    <source>
        <dbReference type="ARBA" id="ARBA00043996"/>
    </source>
</evidence>
<evidence type="ECO:0000313" key="13">
    <source>
        <dbReference type="EMBL" id="WFD26164.1"/>
    </source>
</evidence>
<feature type="signal peptide" evidence="11">
    <location>
        <begin position="1"/>
        <end position="21"/>
    </location>
</feature>
<dbReference type="PANTHER" id="PTHR45856:SF25">
    <property type="entry name" value="FUNGAL LIPASE-LIKE DOMAIN-CONTAINING PROTEIN"/>
    <property type="match status" value="1"/>
</dbReference>
<dbReference type="CDD" id="cd00741">
    <property type="entry name" value="Lipase"/>
    <property type="match status" value="1"/>
</dbReference>
<name>A0AAF0EIC5_9BASI</name>
<evidence type="ECO:0000256" key="3">
    <source>
        <dbReference type="ARBA" id="ARBA00022729"/>
    </source>
</evidence>
<keyword evidence="5" id="KW-0442">Lipid degradation</keyword>
<feature type="chain" id="PRO_5042282491" description="Fungal lipase-type domain-containing protein" evidence="11">
    <location>
        <begin position="22"/>
        <end position="313"/>
    </location>
</feature>
<dbReference type="InterPro" id="IPR002921">
    <property type="entry name" value="Fungal_lipase-type"/>
</dbReference>
<dbReference type="Gene3D" id="3.40.50.1820">
    <property type="entry name" value="alpha/beta hydrolase"/>
    <property type="match status" value="1"/>
</dbReference>
<protein>
    <recommendedName>
        <fullName evidence="12">Fungal lipase-type domain-containing protein</fullName>
    </recommendedName>
</protein>
<keyword evidence="2" id="KW-0964">Secreted</keyword>
<dbReference type="Pfam" id="PF01764">
    <property type="entry name" value="Lipase_3"/>
    <property type="match status" value="1"/>
</dbReference>
<comment type="catalytic activity">
    <reaction evidence="10">
        <text>a monoacylglycerol + H2O = glycerol + a fatty acid + H(+)</text>
        <dbReference type="Rhea" id="RHEA:15245"/>
        <dbReference type="ChEBI" id="CHEBI:15377"/>
        <dbReference type="ChEBI" id="CHEBI:15378"/>
        <dbReference type="ChEBI" id="CHEBI:17408"/>
        <dbReference type="ChEBI" id="CHEBI:17754"/>
        <dbReference type="ChEBI" id="CHEBI:28868"/>
    </reaction>
</comment>
<dbReference type="InterPro" id="IPR051218">
    <property type="entry name" value="Sec_MonoDiacylglyc_Lipase"/>
</dbReference>
<proteinExistence type="inferred from homology"/>
<comment type="similarity">
    <text evidence="8">Belongs to the AB hydrolase superfamily. Lipase family. Class 3 subfamily.</text>
</comment>
<dbReference type="GO" id="GO:0005576">
    <property type="term" value="C:extracellular region"/>
    <property type="evidence" value="ECO:0007669"/>
    <property type="project" value="UniProtKB-SubCell"/>
</dbReference>
<evidence type="ECO:0000256" key="4">
    <source>
        <dbReference type="ARBA" id="ARBA00022801"/>
    </source>
</evidence>
<evidence type="ECO:0000256" key="10">
    <source>
        <dbReference type="ARBA" id="ARBA00048461"/>
    </source>
</evidence>
<sequence length="313" mass="34999">MWWRLASLLFVVLVSLQAVVATPVEKIPPDTRDIFGRKTSHAHLQQVPDSVEMYQTYAVLAQQSNCVKYEIGMTVADAKLLFAIGDSDYNQRMEIFHSKSLGIVVSWAGMNQSGINSLLQAADLFLEDADPQLFPNIRDGAKMIQGFQEEYKRMADTTLAKIHEFQEQYNEDRVSLTGLSFGSGIAAVAALHINANLKRGKIHRVMVFGLPRSGNQEWADSIDDVLKGRFYYAVNGLDLVPRAPPRELGYQHPSGQIWIYPANSTSWAFYPGQENVNGANSVWGFSIPDHTGWYFGTHIASYWQNCPAKIGHA</sequence>
<keyword evidence="14" id="KW-1185">Reference proteome</keyword>
<dbReference type="PANTHER" id="PTHR45856">
    <property type="entry name" value="ALPHA/BETA-HYDROLASES SUPERFAMILY PROTEIN"/>
    <property type="match status" value="1"/>
</dbReference>
<gene>
    <name evidence="13" type="ORF">MNAN1_001140</name>
</gene>
<feature type="domain" description="Fungal lipase-type" evidence="12">
    <location>
        <begin position="105"/>
        <end position="246"/>
    </location>
</feature>
<evidence type="ECO:0000256" key="7">
    <source>
        <dbReference type="ARBA" id="ARBA00023157"/>
    </source>
</evidence>
<comment type="catalytic activity">
    <reaction evidence="9">
        <text>a diacylglycerol + H2O = a monoacylglycerol + a fatty acid + H(+)</text>
        <dbReference type="Rhea" id="RHEA:32731"/>
        <dbReference type="ChEBI" id="CHEBI:15377"/>
        <dbReference type="ChEBI" id="CHEBI:15378"/>
        <dbReference type="ChEBI" id="CHEBI:17408"/>
        <dbReference type="ChEBI" id="CHEBI:18035"/>
        <dbReference type="ChEBI" id="CHEBI:28868"/>
    </reaction>
</comment>
<dbReference type="AlphaFoldDB" id="A0AAF0EIC5"/>
<dbReference type="SUPFAM" id="SSF53474">
    <property type="entry name" value="alpha/beta-Hydrolases"/>
    <property type="match status" value="1"/>
</dbReference>
<comment type="subcellular location">
    <subcellularLocation>
        <location evidence="1">Secreted</location>
    </subcellularLocation>
</comment>
<dbReference type="GO" id="GO:0016042">
    <property type="term" value="P:lipid catabolic process"/>
    <property type="evidence" value="ECO:0007669"/>
    <property type="project" value="UniProtKB-KW"/>
</dbReference>
<evidence type="ECO:0000256" key="1">
    <source>
        <dbReference type="ARBA" id="ARBA00004613"/>
    </source>
</evidence>
<reference evidence="13" key="1">
    <citation type="submission" date="2023-03" db="EMBL/GenBank/DDBJ databases">
        <title>Mating type loci evolution in Malassezia.</title>
        <authorList>
            <person name="Coelho M.A."/>
        </authorList>
    </citation>
    <scope>NUCLEOTIDE SEQUENCE</scope>
    <source>
        <strain evidence="13">CBS 9557</strain>
    </source>
</reference>
<organism evidence="13 14">
    <name type="scientific">Malassezia nana</name>
    <dbReference type="NCBI Taxonomy" id="180528"/>
    <lineage>
        <taxon>Eukaryota</taxon>
        <taxon>Fungi</taxon>
        <taxon>Dikarya</taxon>
        <taxon>Basidiomycota</taxon>
        <taxon>Ustilaginomycotina</taxon>
        <taxon>Malasseziomycetes</taxon>
        <taxon>Malasseziales</taxon>
        <taxon>Malasseziaceae</taxon>
        <taxon>Malassezia</taxon>
    </lineage>
</organism>
<keyword evidence="7" id="KW-1015">Disulfide bond</keyword>
<keyword evidence="6" id="KW-0443">Lipid metabolism</keyword>
<dbReference type="GO" id="GO:0016787">
    <property type="term" value="F:hydrolase activity"/>
    <property type="evidence" value="ECO:0007669"/>
    <property type="project" value="UniProtKB-KW"/>
</dbReference>
<evidence type="ECO:0000256" key="2">
    <source>
        <dbReference type="ARBA" id="ARBA00022525"/>
    </source>
</evidence>
<evidence type="ECO:0000256" key="6">
    <source>
        <dbReference type="ARBA" id="ARBA00023098"/>
    </source>
</evidence>
<evidence type="ECO:0000259" key="12">
    <source>
        <dbReference type="Pfam" id="PF01764"/>
    </source>
</evidence>
<accession>A0AAF0EIC5</accession>